<dbReference type="EMBL" id="JBHTKA010000007">
    <property type="protein sequence ID" value="MFD1001523.1"/>
    <property type="molecule type" value="Genomic_DNA"/>
</dbReference>
<dbReference type="RefSeq" id="WP_377581458.1">
    <property type="nucleotide sequence ID" value="NZ_JBHTKA010000007.1"/>
</dbReference>
<reference evidence="2" key="1">
    <citation type="journal article" date="2019" name="Int. J. Syst. Evol. Microbiol.">
        <title>The Global Catalogue of Microorganisms (GCM) 10K type strain sequencing project: providing services to taxonomists for standard genome sequencing and annotation.</title>
        <authorList>
            <consortium name="The Broad Institute Genomics Platform"/>
            <consortium name="The Broad Institute Genome Sequencing Center for Infectious Disease"/>
            <person name="Wu L."/>
            <person name="Ma J."/>
        </authorList>
    </citation>
    <scope>NUCLEOTIDE SEQUENCE [LARGE SCALE GENOMIC DNA]</scope>
    <source>
        <strain evidence="2">CCUG 58938</strain>
    </source>
</reference>
<name>A0ABW3K6A9_9BACT</name>
<evidence type="ECO:0000313" key="2">
    <source>
        <dbReference type="Proteomes" id="UP001597112"/>
    </source>
</evidence>
<accession>A0ABW3K6A9</accession>
<evidence type="ECO:0000313" key="1">
    <source>
        <dbReference type="EMBL" id="MFD1001523.1"/>
    </source>
</evidence>
<sequence>MDTSYTPVSYDFREVITEEIAKQTSGKVFYWNANQAVDEVIGKVVKLEEISGKGMFIILDSGTQVRIDRIITLFGKPGAAFDEYDSFANQCLACTAGVPL</sequence>
<organism evidence="1 2">
    <name type="scientific">Ohtaekwangia kribbensis</name>
    <dbReference type="NCBI Taxonomy" id="688913"/>
    <lineage>
        <taxon>Bacteria</taxon>
        <taxon>Pseudomonadati</taxon>
        <taxon>Bacteroidota</taxon>
        <taxon>Cytophagia</taxon>
        <taxon>Cytophagales</taxon>
        <taxon>Fulvivirgaceae</taxon>
        <taxon>Ohtaekwangia</taxon>
    </lineage>
</organism>
<gene>
    <name evidence="1" type="ORF">ACFQ21_19495</name>
</gene>
<dbReference type="Proteomes" id="UP001597112">
    <property type="component" value="Unassembled WGS sequence"/>
</dbReference>
<keyword evidence="2" id="KW-1185">Reference proteome</keyword>
<comment type="caution">
    <text evidence="1">The sequence shown here is derived from an EMBL/GenBank/DDBJ whole genome shotgun (WGS) entry which is preliminary data.</text>
</comment>
<evidence type="ECO:0008006" key="3">
    <source>
        <dbReference type="Google" id="ProtNLM"/>
    </source>
</evidence>
<proteinExistence type="predicted"/>
<protein>
    <recommendedName>
        <fullName evidence="3">ATPase F1/V1/A1 complex alpha/beta subunit N-terminal domain-containing protein</fullName>
    </recommendedName>
</protein>